<feature type="region of interest" description="Disordered" evidence="1">
    <location>
        <begin position="1"/>
        <end position="52"/>
    </location>
</feature>
<dbReference type="RefSeq" id="XP_003685448.1">
    <property type="nucleotide sequence ID" value="XM_003685400.1"/>
</dbReference>
<evidence type="ECO:0000313" key="2">
    <source>
        <dbReference type="EMBL" id="CCE63014.1"/>
    </source>
</evidence>
<protein>
    <recommendedName>
        <fullName evidence="4">DM2 domain-containing protein</fullName>
    </recommendedName>
</protein>
<evidence type="ECO:0000313" key="3">
    <source>
        <dbReference type="Proteomes" id="UP000005666"/>
    </source>
</evidence>
<dbReference type="STRING" id="1071381.G8BT43"/>
<accession>G8BT43</accession>
<dbReference type="HOGENOM" id="CLU_032070_0_0_1"/>
<sequence>MSYSKSGAKASSKKNDTSNVSGSKGSSKGGKNNGTVANNSSNNNSSNDNTAAANNNTVKQQMNPISTQNPIDTYIPSYLSRLVPELNSYEQLLDAEKKIDIYLARKKIDLNQNIMQWSATSDSMASSMNSDKKSFETKFLRVFIFNTAENQPWQDESQDLSNASWTLRIEGRLLDSEDISSESRKKFSSYFQGIAVDFKKSKETAAPLQHKTESNTEEAADVEMTDAETIENQKENIIDAVEWNFDAKNPVQFDGLDMKRPGSENLDCTITLQLQNMTGSVLEYSSQLASIIGFAQGSIQDAVYFVYKYLLINNLLTKEPSLKSANNNSSASVNSTTNSNDQTNGDNTVIQIDSLLSELILPDPLQTEYGFTKPSTLTLNELLALINKHVSPMKPIKVDYTIKVDKSSTYGDVVFDIAVQEPVDKNGKIQNKDSLSSEAISLLTSIDNQQSEMKSKLDELHYNSRLLHLQLNESAKKYQFFHKIAENPVPALKEYIESSSNALKVLSGDEGYNEDMVRRSQFYKDNEDVLFENLGVLLANGRM</sequence>
<proteinExistence type="predicted"/>
<gene>
    <name evidence="2" type="primary">TPHA0D03810</name>
    <name evidence="2" type="ordered locus">TPHA_0D03810</name>
</gene>
<dbReference type="eggNOG" id="KOG2570">
    <property type="taxonomic scope" value="Eukaryota"/>
</dbReference>
<dbReference type="OrthoDB" id="10263741at2759"/>
<feature type="compositionally biased region" description="Low complexity" evidence="1">
    <location>
        <begin position="1"/>
        <end position="10"/>
    </location>
</feature>
<keyword evidence="3" id="KW-1185">Reference proteome</keyword>
<dbReference type="SUPFAM" id="SSF47592">
    <property type="entry name" value="SWIB/MDM2 domain"/>
    <property type="match status" value="1"/>
</dbReference>
<dbReference type="KEGG" id="tpf:TPHA_0D03810"/>
<organism evidence="2 3">
    <name type="scientific">Tetrapisispora phaffii (strain ATCC 24235 / CBS 4417 / NBRC 1672 / NRRL Y-8282 / UCD 70-5)</name>
    <name type="common">Yeast</name>
    <name type="synonym">Fabospora phaffii</name>
    <dbReference type="NCBI Taxonomy" id="1071381"/>
    <lineage>
        <taxon>Eukaryota</taxon>
        <taxon>Fungi</taxon>
        <taxon>Dikarya</taxon>
        <taxon>Ascomycota</taxon>
        <taxon>Saccharomycotina</taxon>
        <taxon>Saccharomycetes</taxon>
        <taxon>Saccharomycetales</taxon>
        <taxon>Saccharomycetaceae</taxon>
        <taxon>Tetrapisispora</taxon>
    </lineage>
</organism>
<evidence type="ECO:0008006" key="4">
    <source>
        <dbReference type="Google" id="ProtNLM"/>
    </source>
</evidence>
<dbReference type="EMBL" id="HE612859">
    <property type="protein sequence ID" value="CCE63014.1"/>
    <property type="molecule type" value="Genomic_DNA"/>
</dbReference>
<dbReference type="Proteomes" id="UP000005666">
    <property type="component" value="Chromosome 4"/>
</dbReference>
<feature type="compositionally biased region" description="Low complexity" evidence="1">
    <location>
        <begin position="324"/>
        <end position="340"/>
    </location>
</feature>
<dbReference type="GeneID" id="11534236"/>
<dbReference type="PANTHER" id="PTHR13844">
    <property type="entry name" value="SWI/SNF-RELATED MATRIX-ASSOCIATED ACTIN-DEPENDENT REGULATOR OF CHROMATIN SUBFAMILY D"/>
    <property type="match status" value="1"/>
</dbReference>
<reference evidence="2 3" key="1">
    <citation type="journal article" date="2011" name="Proc. Natl. Acad. Sci. U.S.A.">
        <title>Evolutionary erosion of yeast sex chromosomes by mating-type switching accidents.</title>
        <authorList>
            <person name="Gordon J.L."/>
            <person name="Armisen D."/>
            <person name="Proux-Wera E."/>
            <person name="Oheigeartaigh S.S."/>
            <person name="Byrne K.P."/>
            <person name="Wolfe K.H."/>
        </authorList>
    </citation>
    <scope>NUCLEOTIDE SEQUENCE [LARGE SCALE GENOMIC DNA]</scope>
    <source>
        <strain evidence="3">ATCC 24235 / CBS 4417 / NBRC 1672 / NRRL Y-8282 / UCD 70-5</strain>
    </source>
</reference>
<evidence type="ECO:0000256" key="1">
    <source>
        <dbReference type="SAM" id="MobiDB-lite"/>
    </source>
</evidence>
<name>G8BT43_TETPH</name>
<dbReference type="OMA" id="LRCSITI"/>
<dbReference type="AlphaFoldDB" id="G8BT43"/>
<feature type="region of interest" description="Disordered" evidence="1">
    <location>
        <begin position="323"/>
        <end position="346"/>
    </location>
</feature>
<dbReference type="InterPro" id="IPR036885">
    <property type="entry name" value="SWIB_MDM2_dom_sf"/>
</dbReference>
<feature type="compositionally biased region" description="Low complexity" evidence="1">
    <location>
        <begin position="33"/>
        <end position="52"/>
    </location>
</feature>